<evidence type="ECO:0000256" key="5">
    <source>
        <dbReference type="ARBA" id="ARBA00023136"/>
    </source>
</evidence>
<feature type="transmembrane region" description="Helical" evidence="6">
    <location>
        <begin position="71"/>
        <end position="90"/>
    </location>
</feature>
<name>A0AAU9P295_9ASTR</name>
<feature type="transmembrane region" description="Helical" evidence="6">
    <location>
        <begin position="44"/>
        <end position="65"/>
    </location>
</feature>
<accession>A0AAU9P295</accession>
<evidence type="ECO:0000313" key="9">
    <source>
        <dbReference type="Proteomes" id="UP001157418"/>
    </source>
</evidence>
<dbReference type="InterPro" id="IPR037185">
    <property type="entry name" value="EmrE-like"/>
</dbReference>
<comment type="similarity">
    <text evidence="2 6">Belongs to the drug/metabolite transporter (DMT) superfamily. Plant drug/metabolite exporter (P-DME) (TC 2.A.7.4) family.</text>
</comment>
<dbReference type="GO" id="GO:0022857">
    <property type="term" value="F:transmembrane transporter activity"/>
    <property type="evidence" value="ECO:0007669"/>
    <property type="project" value="InterPro"/>
</dbReference>
<comment type="subcellular location">
    <subcellularLocation>
        <location evidence="1 6">Membrane</location>
        <topology evidence="1 6">Multi-pass membrane protein</topology>
    </subcellularLocation>
</comment>
<dbReference type="GO" id="GO:0016020">
    <property type="term" value="C:membrane"/>
    <property type="evidence" value="ECO:0007669"/>
    <property type="project" value="UniProtKB-SubCell"/>
</dbReference>
<evidence type="ECO:0000313" key="8">
    <source>
        <dbReference type="EMBL" id="CAH1444063.1"/>
    </source>
</evidence>
<dbReference type="InterPro" id="IPR030184">
    <property type="entry name" value="WAT1-related"/>
</dbReference>
<proteinExistence type="inferred from homology"/>
<keyword evidence="5 6" id="KW-0472">Membrane</keyword>
<comment type="caution">
    <text evidence="6">Lacks conserved residue(s) required for the propagation of feature annotation.</text>
</comment>
<dbReference type="InterPro" id="IPR000620">
    <property type="entry name" value="EamA_dom"/>
</dbReference>
<protein>
    <recommendedName>
        <fullName evidence="6">WAT1-related protein</fullName>
    </recommendedName>
</protein>
<evidence type="ECO:0000259" key="7">
    <source>
        <dbReference type="Pfam" id="PF00892"/>
    </source>
</evidence>
<dbReference type="SUPFAM" id="SSF103481">
    <property type="entry name" value="Multidrug resistance efflux transporter EmrE"/>
    <property type="match status" value="1"/>
</dbReference>
<reference evidence="8 9" key="1">
    <citation type="submission" date="2022-01" db="EMBL/GenBank/DDBJ databases">
        <authorList>
            <person name="Xiong W."/>
            <person name="Schranz E."/>
        </authorList>
    </citation>
    <scope>NUCLEOTIDE SEQUENCE [LARGE SCALE GENOMIC DNA]</scope>
</reference>
<dbReference type="AlphaFoldDB" id="A0AAU9P295"/>
<comment type="caution">
    <text evidence="8">The sequence shown here is derived from an EMBL/GenBank/DDBJ whole genome shotgun (WGS) entry which is preliminary data.</text>
</comment>
<dbReference type="EMBL" id="CAKMRJ010005523">
    <property type="protein sequence ID" value="CAH1444063.1"/>
    <property type="molecule type" value="Genomic_DNA"/>
</dbReference>
<keyword evidence="9" id="KW-1185">Reference proteome</keyword>
<keyword evidence="4 6" id="KW-1133">Transmembrane helix</keyword>
<keyword evidence="3 6" id="KW-0812">Transmembrane</keyword>
<dbReference type="Proteomes" id="UP001157418">
    <property type="component" value="Unassembled WGS sequence"/>
</dbReference>
<dbReference type="Pfam" id="PF00892">
    <property type="entry name" value="EamA"/>
    <property type="match status" value="1"/>
</dbReference>
<feature type="transmembrane region" description="Helical" evidence="6">
    <location>
        <begin position="12"/>
        <end position="32"/>
    </location>
</feature>
<evidence type="ECO:0000256" key="1">
    <source>
        <dbReference type="ARBA" id="ARBA00004141"/>
    </source>
</evidence>
<evidence type="ECO:0000256" key="6">
    <source>
        <dbReference type="RuleBase" id="RU363077"/>
    </source>
</evidence>
<organism evidence="8 9">
    <name type="scientific">Lactuca virosa</name>
    <dbReference type="NCBI Taxonomy" id="75947"/>
    <lineage>
        <taxon>Eukaryota</taxon>
        <taxon>Viridiplantae</taxon>
        <taxon>Streptophyta</taxon>
        <taxon>Embryophyta</taxon>
        <taxon>Tracheophyta</taxon>
        <taxon>Spermatophyta</taxon>
        <taxon>Magnoliopsida</taxon>
        <taxon>eudicotyledons</taxon>
        <taxon>Gunneridae</taxon>
        <taxon>Pentapetalae</taxon>
        <taxon>asterids</taxon>
        <taxon>campanulids</taxon>
        <taxon>Asterales</taxon>
        <taxon>Asteraceae</taxon>
        <taxon>Cichorioideae</taxon>
        <taxon>Cichorieae</taxon>
        <taxon>Lactucinae</taxon>
        <taxon>Lactuca</taxon>
    </lineage>
</organism>
<evidence type="ECO:0000256" key="3">
    <source>
        <dbReference type="ARBA" id="ARBA00022692"/>
    </source>
</evidence>
<evidence type="ECO:0000256" key="2">
    <source>
        <dbReference type="ARBA" id="ARBA00007635"/>
    </source>
</evidence>
<feature type="domain" description="EamA" evidence="7">
    <location>
        <begin position="10"/>
        <end position="88"/>
    </location>
</feature>
<evidence type="ECO:0000256" key="4">
    <source>
        <dbReference type="ARBA" id="ARBA00022989"/>
    </source>
</evidence>
<sequence length="125" mass="14251">MEPNLHEWSLVPAIRAVSCIYSGVVCSGIGVCMMSWCIDKKGPLFVSVFSPLLLVIVAALSWVLLREKLCIGTLLGSLLIVMGLYCVLWGKTKEIELWKRKKSHKTQRRIWKCSDHILNFEIKIY</sequence>
<gene>
    <name evidence="8" type="ORF">LVIROSA_LOCUS29929</name>
</gene>
<dbReference type="PANTHER" id="PTHR31218">
    <property type="entry name" value="WAT1-RELATED PROTEIN"/>
    <property type="match status" value="1"/>
</dbReference>